<organism evidence="3">
    <name type="scientific">Drepanopeziza brunnea f. sp. 'multigermtubi'</name>
    <dbReference type="NCBI Taxonomy" id="698441"/>
    <lineage>
        <taxon>Eukaryota</taxon>
        <taxon>Fungi</taxon>
        <taxon>Dikarya</taxon>
        <taxon>Ascomycota</taxon>
        <taxon>Pezizomycotina</taxon>
        <taxon>Leotiomycetes</taxon>
        <taxon>Helotiales</taxon>
        <taxon>Drepanopezizaceae</taxon>
        <taxon>Drepanopeziza</taxon>
    </lineage>
</organism>
<name>J9XN74_9HELO</name>
<feature type="domain" description="LysM" evidence="2">
    <location>
        <begin position="95"/>
        <end position="142"/>
    </location>
</feature>
<keyword evidence="1" id="KW-0732">Signal</keyword>
<evidence type="ECO:0000313" key="3">
    <source>
        <dbReference type="EMBL" id="AFS30729.1"/>
    </source>
</evidence>
<accession>J9XN74</accession>
<evidence type="ECO:0000259" key="2">
    <source>
        <dbReference type="PROSITE" id="PS51782"/>
    </source>
</evidence>
<sequence length="147" mass="16163">MRFNNNLLLLASFLGVATAFRRRCNPDLATQRTGIGSYTWASSDNWTVVAADFCSSVKELQEMNAGPTVEEGNVLRVPCRYRKRDCARIQGSDNGYYTVVDSDDLSLIAADFCTTDDGLKSLNSDLLANNTITLTPGLIVQVPCTWN</sequence>
<feature type="chain" id="PRO_5003829966" evidence="1">
    <location>
        <begin position="20"/>
        <end position="147"/>
    </location>
</feature>
<reference evidence="3" key="1">
    <citation type="submission" date="2012-07" db="EMBL/GenBank/DDBJ databases">
        <title>The Marssonina brunnea LysM effectors prevent chitin-triggered plant immunity.</title>
        <authorList>
            <person name="Jiang C."/>
            <person name="Cheng Q."/>
            <person name="Cao Y."/>
            <person name="Zhu S."/>
            <person name="Tan B."/>
            <person name="Huang M."/>
            <person name="Wu R."/>
            <person name="Zhou Y."/>
            <person name="Zhang S."/>
            <person name="Xu L."/>
        </authorList>
    </citation>
    <scope>NUCLEOTIDE SEQUENCE</scope>
    <source>
        <strain evidence="3">M6</strain>
    </source>
</reference>
<evidence type="ECO:0000256" key="1">
    <source>
        <dbReference type="SAM" id="SignalP"/>
    </source>
</evidence>
<feature type="signal peptide" evidence="1">
    <location>
        <begin position="1"/>
        <end position="19"/>
    </location>
</feature>
<dbReference type="EMBL" id="JX294943">
    <property type="protein sequence ID" value="AFS30729.1"/>
    <property type="molecule type" value="mRNA"/>
</dbReference>
<gene>
    <name evidence="3" type="primary">LysM11</name>
</gene>
<protein>
    <submittedName>
        <fullName evidence="3">LysM11p</fullName>
    </submittedName>
</protein>
<dbReference type="PROSITE" id="PS51782">
    <property type="entry name" value="LYSM"/>
    <property type="match status" value="1"/>
</dbReference>
<dbReference type="KEGG" id="mbe:MBM_09373"/>
<proteinExistence type="evidence at transcript level"/>
<dbReference type="RefSeq" id="XP_007297262.1">
    <property type="nucleotide sequence ID" value="XM_007297200.1"/>
</dbReference>
<dbReference type="AlphaFoldDB" id="J9XN74"/>
<dbReference type="InterPro" id="IPR018392">
    <property type="entry name" value="LysM"/>
</dbReference>